<sequence>MQNKEYIVALDQGTTSSRAIIFNQSGEIAGVAQREFKQHYPQSGWVEHDPQDIWSTQFSVLTEALTKSKINSSKIKGIGITNQRETTVIWDRKTGVPIYNAIVWQDRRTAEYCRSISDKGHGPLIQEKTGLLIDAYFSASKINWILDNVKGARKKAEKGELAFGTIDTWLIWNLTNGETHVTDVTNASRTMIFNIQTMAWDDELLEIFDIPKSILPEVKSSSEIYAETSNEILSHQIPIAGIAGDQQAALFGQMCTTKGMVKNTYGTGCFMLMNIGKKPVISKNKLVTTVAWQIGKEVTYALEGSIFIGGAIVQWLRDELGIIKKSADVEKLASSVEDSNGVYLVPAFAGLGAPIWNPDARGTIVGLSRGANAAHIARAALESIAFQTVDILRAMESDAGLKIKELRVDGGATQNNLLMQFQSDILSSTTVRPEITETTALGAAYLAGLAVGFWKDIEEISKQWKEDKKFEPNKKTKTKELLQEWHRAVNATVYWAENK</sequence>
<accession>C2G2W6</accession>
<feature type="binding site" evidence="9">
    <location>
        <position position="136"/>
    </location>
    <ligand>
        <name>glycerol</name>
        <dbReference type="ChEBI" id="CHEBI:17754"/>
    </ligand>
</feature>
<protein>
    <recommendedName>
        <fullName evidence="9">Glycerol kinase</fullName>
        <ecNumber evidence="9">2.7.1.30</ecNumber>
    </recommendedName>
    <alternativeName>
        <fullName evidence="9">ATP:glycerol 3-phosphotransferase</fullName>
    </alternativeName>
    <alternativeName>
        <fullName evidence="9">Glycerokinase</fullName>
        <shortName evidence="9">GK</shortName>
    </alternativeName>
</protein>
<dbReference type="CDD" id="cd07786">
    <property type="entry name" value="FGGY_EcGK_like"/>
    <property type="match status" value="1"/>
</dbReference>
<evidence type="ECO:0000256" key="2">
    <source>
        <dbReference type="ARBA" id="ARBA00009156"/>
    </source>
</evidence>
<keyword evidence="5 9" id="KW-0418">Kinase</keyword>
<dbReference type="GO" id="GO:0006072">
    <property type="term" value="P:glycerol-3-phosphate metabolic process"/>
    <property type="evidence" value="ECO:0007669"/>
    <property type="project" value="InterPro"/>
</dbReference>
<dbReference type="GO" id="GO:0019563">
    <property type="term" value="P:glycerol catabolic process"/>
    <property type="evidence" value="ECO:0007669"/>
    <property type="project" value="UniProtKB-UniRule"/>
</dbReference>
<dbReference type="SUPFAM" id="SSF53067">
    <property type="entry name" value="Actin-like ATPase domain"/>
    <property type="match status" value="2"/>
</dbReference>
<feature type="binding site" evidence="9">
    <location>
        <position position="314"/>
    </location>
    <ligand>
        <name>ATP</name>
        <dbReference type="ChEBI" id="CHEBI:30616"/>
    </ligand>
</feature>
<dbReference type="PIRSF" id="PIRSF000538">
    <property type="entry name" value="GlpK"/>
    <property type="match status" value="1"/>
</dbReference>
<comment type="pathway">
    <text evidence="1 9">Polyol metabolism; glycerol degradation via glycerol kinase pathway; sn-glycerol 3-phosphate from glycerol: step 1/1.</text>
</comment>
<feature type="binding site" evidence="9">
    <location>
        <position position="14"/>
    </location>
    <ligand>
        <name>ATP</name>
        <dbReference type="ChEBI" id="CHEBI:30616"/>
    </ligand>
</feature>
<dbReference type="PANTHER" id="PTHR10196">
    <property type="entry name" value="SUGAR KINASE"/>
    <property type="match status" value="1"/>
</dbReference>
<gene>
    <name evidence="9 13" type="primary">glpK</name>
    <name evidence="13" type="ORF">HMPREF0765_3922</name>
</gene>
<dbReference type="HAMAP" id="MF_00186">
    <property type="entry name" value="Glycerol_kin"/>
    <property type="match status" value="1"/>
</dbReference>
<evidence type="ECO:0000256" key="7">
    <source>
        <dbReference type="ARBA" id="ARBA00022840"/>
    </source>
</evidence>
<evidence type="ECO:0000256" key="4">
    <source>
        <dbReference type="ARBA" id="ARBA00022741"/>
    </source>
</evidence>
<feature type="binding site" evidence="9">
    <location>
        <position position="14"/>
    </location>
    <ligand>
        <name>sn-glycerol 3-phosphate</name>
        <dbReference type="ChEBI" id="CHEBI:57597"/>
    </ligand>
</feature>
<dbReference type="InterPro" id="IPR043129">
    <property type="entry name" value="ATPase_NBD"/>
</dbReference>
<feature type="binding site" evidence="9">
    <location>
        <position position="18"/>
    </location>
    <ligand>
        <name>ADP</name>
        <dbReference type="ChEBI" id="CHEBI:456216"/>
    </ligand>
</feature>
<dbReference type="InterPro" id="IPR018485">
    <property type="entry name" value="FGGY_C"/>
</dbReference>
<proteinExistence type="inferred from homology"/>
<evidence type="ECO:0000259" key="12">
    <source>
        <dbReference type="Pfam" id="PF02782"/>
    </source>
</evidence>
<dbReference type="HOGENOM" id="CLU_009281_2_3_10"/>
<evidence type="ECO:0000256" key="3">
    <source>
        <dbReference type="ARBA" id="ARBA00022679"/>
    </source>
</evidence>
<dbReference type="AlphaFoldDB" id="C2G2W6"/>
<dbReference type="PROSITE" id="PS00933">
    <property type="entry name" value="FGGY_KINASES_1"/>
    <property type="match status" value="1"/>
</dbReference>
<dbReference type="Proteomes" id="UP000006241">
    <property type="component" value="Unassembled WGS sequence"/>
</dbReference>
<dbReference type="EC" id="2.7.1.30" evidence="9"/>
<feature type="binding site" evidence="9">
    <location>
        <position position="15"/>
    </location>
    <ligand>
        <name>ATP</name>
        <dbReference type="ChEBI" id="CHEBI:30616"/>
    </ligand>
</feature>
<dbReference type="GO" id="GO:0005524">
    <property type="term" value="F:ATP binding"/>
    <property type="evidence" value="ECO:0007669"/>
    <property type="project" value="UniProtKB-UniRule"/>
</dbReference>
<dbReference type="InterPro" id="IPR000577">
    <property type="entry name" value="Carb_kinase_FGGY"/>
</dbReference>
<feature type="binding site" evidence="9">
    <location>
        <position position="415"/>
    </location>
    <ligand>
        <name>ADP</name>
        <dbReference type="ChEBI" id="CHEBI:456216"/>
    </ligand>
</feature>
<feature type="binding site" evidence="9">
    <location>
        <position position="136"/>
    </location>
    <ligand>
        <name>sn-glycerol 3-phosphate</name>
        <dbReference type="ChEBI" id="CHEBI:57597"/>
    </ligand>
</feature>
<reference evidence="13 14" key="1">
    <citation type="submission" date="2009-01" db="EMBL/GenBank/DDBJ databases">
        <authorList>
            <person name="Qin X."/>
            <person name="Bachman B."/>
            <person name="Battles P."/>
            <person name="Bell A."/>
            <person name="Bess C."/>
            <person name="Bickham C."/>
            <person name="Chaboub L."/>
            <person name="Chen D."/>
            <person name="Coyle M."/>
            <person name="Deiros D.R."/>
            <person name="Dinh H."/>
            <person name="Forbes L."/>
            <person name="Fowler G."/>
            <person name="Francisco L."/>
            <person name="Fu Q."/>
            <person name="Gubbala S."/>
            <person name="Hale W."/>
            <person name="Han Y."/>
            <person name="Hemphill L."/>
            <person name="Highlander S.K."/>
            <person name="Hirani K."/>
            <person name="Hogues M."/>
            <person name="Jackson L."/>
            <person name="Jakkamsetti A."/>
            <person name="Javaid M."/>
            <person name="Jiang H."/>
            <person name="Korchina V."/>
            <person name="Kovar C."/>
            <person name="Lara F."/>
            <person name="Lee S."/>
            <person name="Mata R."/>
            <person name="Mathew T."/>
            <person name="Moen C."/>
            <person name="Morales K."/>
            <person name="Munidasa M."/>
            <person name="Nazareth L."/>
            <person name="Ngo R."/>
            <person name="Nguyen L."/>
            <person name="Okwuonu G."/>
            <person name="Ongeri F."/>
            <person name="Patil S."/>
            <person name="Petrosino J."/>
            <person name="Pham C."/>
            <person name="Pham P."/>
            <person name="Pu L.-L."/>
            <person name="Puazo M."/>
            <person name="Raj R."/>
            <person name="Reid J."/>
            <person name="Rouhana J."/>
            <person name="Saada N."/>
            <person name="Shang Y."/>
            <person name="Simmons D."/>
            <person name="Thornton R."/>
            <person name="Warren J."/>
            <person name="Weissenberger G."/>
            <person name="Zhang J."/>
            <person name="Zhang L."/>
            <person name="Zhou C."/>
            <person name="Zhu D."/>
            <person name="Muzny D."/>
            <person name="Worley K."/>
            <person name="Gibbs R."/>
        </authorList>
    </citation>
    <scope>NUCLEOTIDE SEQUENCE [LARGE SCALE GENOMIC DNA]</scope>
    <source>
        <strain evidence="13 14">ATCC 33300</strain>
    </source>
</reference>
<feature type="domain" description="Carbohydrate kinase FGGY C-terminal" evidence="12">
    <location>
        <begin position="262"/>
        <end position="450"/>
    </location>
</feature>
<dbReference type="InterPro" id="IPR018484">
    <property type="entry name" value="FGGY_N"/>
</dbReference>
<dbReference type="NCBIfam" id="NF000756">
    <property type="entry name" value="PRK00047.1"/>
    <property type="match status" value="1"/>
</dbReference>
<evidence type="ECO:0000256" key="8">
    <source>
        <dbReference type="ARBA" id="ARBA00052101"/>
    </source>
</evidence>
<dbReference type="UniPathway" id="UPA00618">
    <property type="reaction ID" value="UER00672"/>
</dbReference>
<feature type="binding site" evidence="9">
    <location>
        <position position="310"/>
    </location>
    <ligand>
        <name>ADP</name>
        <dbReference type="ChEBI" id="CHEBI:456216"/>
    </ligand>
</feature>
<dbReference type="PANTHER" id="PTHR10196:SF69">
    <property type="entry name" value="GLYCEROL KINASE"/>
    <property type="match status" value="1"/>
</dbReference>
<keyword evidence="4 9" id="KW-0547">Nucleotide-binding</keyword>
<feature type="binding site" evidence="9">
    <location>
        <position position="411"/>
    </location>
    <ligand>
        <name>ADP</name>
        <dbReference type="ChEBI" id="CHEBI:456216"/>
    </ligand>
</feature>
<comment type="activity regulation">
    <text evidence="9">Inhibited by fructose 1,6-bisphosphate (FBP).</text>
</comment>
<keyword evidence="3 9" id="KW-0808">Transferase</keyword>
<evidence type="ECO:0000313" key="13">
    <source>
        <dbReference type="EMBL" id="EEI90335.1"/>
    </source>
</evidence>
<dbReference type="Gene3D" id="3.30.420.40">
    <property type="match status" value="2"/>
</dbReference>
<feature type="binding site" evidence="9">
    <location>
        <position position="245"/>
    </location>
    <ligand>
        <name>sn-glycerol 3-phosphate</name>
        <dbReference type="ChEBI" id="CHEBI:57597"/>
    </ligand>
</feature>
<evidence type="ECO:0000256" key="6">
    <source>
        <dbReference type="ARBA" id="ARBA00022798"/>
    </source>
</evidence>
<dbReference type="FunFam" id="3.30.420.40:FF:000008">
    <property type="entry name" value="Glycerol kinase"/>
    <property type="match status" value="1"/>
</dbReference>
<evidence type="ECO:0000256" key="1">
    <source>
        <dbReference type="ARBA" id="ARBA00005190"/>
    </source>
</evidence>
<feature type="binding site" evidence="9">
    <location>
        <position position="85"/>
    </location>
    <ligand>
        <name>sn-glycerol 3-phosphate</name>
        <dbReference type="ChEBI" id="CHEBI:57597"/>
    </ligand>
</feature>
<feature type="domain" description="Carbohydrate kinase FGGY N-terminal" evidence="11">
    <location>
        <begin position="6"/>
        <end position="252"/>
    </location>
</feature>
<comment type="similarity">
    <text evidence="2 9 10">Belongs to the FGGY kinase family.</text>
</comment>
<evidence type="ECO:0000256" key="9">
    <source>
        <dbReference type="HAMAP-Rule" id="MF_00186"/>
    </source>
</evidence>
<dbReference type="Pfam" id="PF00370">
    <property type="entry name" value="FGGY_N"/>
    <property type="match status" value="1"/>
</dbReference>
<feature type="binding site" evidence="9">
    <location>
        <position position="84"/>
    </location>
    <ligand>
        <name>sn-glycerol 3-phosphate</name>
        <dbReference type="ChEBI" id="CHEBI:57597"/>
    </ligand>
</feature>
<comment type="caution">
    <text evidence="13">The sequence shown here is derived from an EMBL/GenBank/DDBJ whole genome shotgun (WGS) entry which is preliminary data.</text>
</comment>
<organism evidence="13 14">
    <name type="scientific">Sphingobacterium spiritivorum ATCC 33300</name>
    <dbReference type="NCBI Taxonomy" id="525372"/>
    <lineage>
        <taxon>Bacteria</taxon>
        <taxon>Pseudomonadati</taxon>
        <taxon>Bacteroidota</taxon>
        <taxon>Sphingobacteriia</taxon>
        <taxon>Sphingobacteriales</taxon>
        <taxon>Sphingobacteriaceae</taxon>
        <taxon>Sphingobacterium</taxon>
    </lineage>
</organism>
<feature type="binding site" evidence="9">
    <location>
        <position position="310"/>
    </location>
    <ligand>
        <name>ATP</name>
        <dbReference type="ChEBI" id="CHEBI:30616"/>
    </ligand>
</feature>
<dbReference type="PROSITE" id="PS00445">
    <property type="entry name" value="FGGY_KINASES_2"/>
    <property type="match status" value="1"/>
</dbReference>
<feature type="binding site" evidence="9">
    <location>
        <position position="246"/>
    </location>
    <ligand>
        <name>glycerol</name>
        <dbReference type="ChEBI" id="CHEBI:17754"/>
    </ligand>
</feature>
<keyword evidence="6 9" id="KW-0319">Glycerol metabolism</keyword>
<feature type="binding site" evidence="9">
    <location>
        <position position="411"/>
    </location>
    <ligand>
        <name>ATP</name>
        <dbReference type="ChEBI" id="CHEBI:30616"/>
    </ligand>
</feature>
<name>C2G2W6_SPHSI</name>
<dbReference type="InterPro" id="IPR018483">
    <property type="entry name" value="Carb_kinase_FGGY_CS"/>
</dbReference>
<dbReference type="FunFam" id="3.30.420.40:FF:000007">
    <property type="entry name" value="Glycerol kinase"/>
    <property type="match status" value="1"/>
</dbReference>
<feature type="binding site" evidence="9">
    <location>
        <position position="16"/>
    </location>
    <ligand>
        <name>ATP</name>
        <dbReference type="ChEBI" id="CHEBI:30616"/>
    </ligand>
</feature>
<evidence type="ECO:0000256" key="10">
    <source>
        <dbReference type="RuleBase" id="RU003733"/>
    </source>
</evidence>
<keyword evidence="7 9" id="KW-0067">ATP-binding</keyword>
<feature type="binding site" evidence="9">
    <location>
        <position position="14"/>
    </location>
    <ligand>
        <name>ADP</name>
        <dbReference type="ChEBI" id="CHEBI:456216"/>
    </ligand>
</feature>
<feature type="binding site" evidence="9">
    <location>
        <position position="267"/>
    </location>
    <ligand>
        <name>ADP</name>
        <dbReference type="ChEBI" id="CHEBI:456216"/>
    </ligand>
</feature>
<dbReference type="EMBL" id="ACHB01000091">
    <property type="protein sequence ID" value="EEI90335.1"/>
    <property type="molecule type" value="Genomic_DNA"/>
</dbReference>
<dbReference type="GO" id="GO:0005829">
    <property type="term" value="C:cytosol"/>
    <property type="evidence" value="ECO:0007669"/>
    <property type="project" value="TreeGrafter"/>
</dbReference>
<feature type="binding site" evidence="9">
    <location>
        <position position="84"/>
    </location>
    <ligand>
        <name>glycerol</name>
        <dbReference type="ChEBI" id="CHEBI:17754"/>
    </ligand>
</feature>
<comment type="catalytic activity">
    <reaction evidence="8 9">
        <text>glycerol + ATP = sn-glycerol 3-phosphate + ADP + H(+)</text>
        <dbReference type="Rhea" id="RHEA:21644"/>
        <dbReference type="ChEBI" id="CHEBI:15378"/>
        <dbReference type="ChEBI" id="CHEBI:17754"/>
        <dbReference type="ChEBI" id="CHEBI:30616"/>
        <dbReference type="ChEBI" id="CHEBI:57597"/>
        <dbReference type="ChEBI" id="CHEBI:456216"/>
        <dbReference type="EC" id="2.7.1.30"/>
    </reaction>
</comment>
<dbReference type="Pfam" id="PF02782">
    <property type="entry name" value="FGGY_C"/>
    <property type="match status" value="1"/>
</dbReference>
<comment type="function">
    <text evidence="9">Key enzyme in the regulation of glycerol uptake and metabolism. Catalyzes the phosphorylation of glycerol to yield sn-glycerol 3-phosphate.</text>
</comment>
<evidence type="ECO:0000313" key="14">
    <source>
        <dbReference type="Proteomes" id="UP000006241"/>
    </source>
</evidence>
<dbReference type="GO" id="GO:0004370">
    <property type="term" value="F:glycerol kinase activity"/>
    <property type="evidence" value="ECO:0007669"/>
    <property type="project" value="UniProtKB-UniRule"/>
</dbReference>
<feature type="binding site" evidence="9">
    <location>
        <position position="85"/>
    </location>
    <ligand>
        <name>glycerol</name>
        <dbReference type="ChEBI" id="CHEBI:17754"/>
    </ligand>
</feature>
<evidence type="ECO:0000259" key="11">
    <source>
        <dbReference type="Pfam" id="PF00370"/>
    </source>
</evidence>
<evidence type="ECO:0000256" key="5">
    <source>
        <dbReference type="ARBA" id="ARBA00022777"/>
    </source>
</evidence>
<feature type="binding site" evidence="9">
    <location>
        <position position="245"/>
    </location>
    <ligand>
        <name>glycerol</name>
        <dbReference type="ChEBI" id="CHEBI:17754"/>
    </ligand>
</feature>
<feature type="binding site" evidence="9">
    <location>
        <position position="267"/>
    </location>
    <ligand>
        <name>ATP</name>
        <dbReference type="ChEBI" id="CHEBI:30616"/>
    </ligand>
</feature>
<dbReference type="RefSeq" id="WP_003002987.1">
    <property type="nucleotide sequence ID" value="NZ_GG668630.1"/>
</dbReference>
<dbReference type="NCBIfam" id="TIGR01311">
    <property type="entry name" value="glycerol_kin"/>
    <property type="match status" value="1"/>
</dbReference>
<dbReference type="InterPro" id="IPR005999">
    <property type="entry name" value="Glycerol_kin"/>
</dbReference>